<evidence type="ECO:0000259" key="9">
    <source>
        <dbReference type="Pfam" id="PF00136"/>
    </source>
</evidence>
<dbReference type="Proteomes" id="UP000266673">
    <property type="component" value="Unassembled WGS sequence"/>
</dbReference>
<dbReference type="Gene3D" id="3.90.1600.10">
    <property type="entry name" value="Palm domain of DNA polymerase"/>
    <property type="match status" value="1"/>
</dbReference>
<proteinExistence type="inferred from homology"/>
<evidence type="ECO:0000256" key="5">
    <source>
        <dbReference type="ARBA" id="ARBA00022932"/>
    </source>
</evidence>
<dbReference type="InterPro" id="IPR042087">
    <property type="entry name" value="DNA_pol_B_thumb"/>
</dbReference>
<dbReference type="InterPro" id="IPR006172">
    <property type="entry name" value="DNA-dir_DNA_pol_B"/>
</dbReference>
<dbReference type="GO" id="GO:0006261">
    <property type="term" value="P:DNA-templated DNA replication"/>
    <property type="evidence" value="ECO:0007669"/>
    <property type="project" value="TreeGrafter"/>
</dbReference>
<feature type="coiled-coil region" evidence="8">
    <location>
        <begin position="278"/>
        <end position="312"/>
    </location>
</feature>
<dbReference type="STRING" id="44941.A0A397UNT4"/>
<keyword evidence="4" id="KW-0548">Nucleotidyltransferase</keyword>
<evidence type="ECO:0000256" key="4">
    <source>
        <dbReference type="ARBA" id="ARBA00022695"/>
    </source>
</evidence>
<dbReference type="InterPro" id="IPR023211">
    <property type="entry name" value="DNA_pol_palm_dom_sf"/>
</dbReference>
<comment type="similarity">
    <text evidence="1">Belongs to the DNA polymerase type-B family.</text>
</comment>
<evidence type="ECO:0000313" key="11">
    <source>
        <dbReference type="Proteomes" id="UP000266673"/>
    </source>
</evidence>
<comment type="catalytic activity">
    <reaction evidence="7">
        <text>DNA(n) + a 2'-deoxyribonucleoside 5'-triphosphate = DNA(n+1) + diphosphate</text>
        <dbReference type="Rhea" id="RHEA:22508"/>
        <dbReference type="Rhea" id="RHEA-COMP:17339"/>
        <dbReference type="Rhea" id="RHEA-COMP:17340"/>
        <dbReference type="ChEBI" id="CHEBI:33019"/>
        <dbReference type="ChEBI" id="CHEBI:61560"/>
        <dbReference type="ChEBI" id="CHEBI:173112"/>
        <dbReference type="EC" id="2.7.7.7"/>
    </reaction>
</comment>
<evidence type="ECO:0000256" key="6">
    <source>
        <dbReference type="ARBA" id="ARBA00023125"/>
    </source>
</evidence>
<dbReference type="OrthoDB" id="2411376at2759"/>
<protein>
    <recommendedName>
        <fullName evidence="2">DNA-directed DNA polymerase</fullName>
        <ecNumber evidence="2">2.7.7.7</ecNumber>
    </recommendedName>
</protein>
<dbReference type="GO" id="GO:0003887">
    <property type="term" value="F:DNA-directed DNA polymerase activity"/>
    <property type="evidence" value="ECO:0007669"/>
    <property type="project" value="UniProtKB-KW"/>
</dbReference>
<feature type="domain" description="DNA-directed DNA polymerase family B multifunctional" evidence="9">
    <location>
        <begin position="331"/>
        <end position="640"/>
    </location>
</feature>
<dbReference type="SMART" id="SM00486">
    <property type="entry name" value="POLBc"/>
    <property type="match status" value="1"/>
</dbReference>
<dbReference type="InterPro" id="IPR050240">
    <property type="entry name" value="DNA_pol_type-B"/>
</dbReference>
<reference evidence="10 11" key="1">
    <citation type="submission" date="2018-06" db="EMBL/GenBank/DDBJ databases">
        <title>Comparative genomics reveals the genomic features of Rhizophagus irregularis, R. cerebriforme, R. diaphanum and Gigaspora rosea, and their symbiotic lifestyle signature.</title>
        <authorList>
            <person name="Morin E."/>
            <person name="San Clemente H."/>
            <person name="Chen E.C.H."/>
            <person name="De La Providencia I."/>
            <person name="Hainaut M."/>
            <person name="Kuo A."/>
            <person name="Kohler A."/>
            <person name="Murat C."/>
            <person name="Tang N."/>
            <person name="Roy S."/>
            <person name="Loubradou J."/>
            <person name="Henrissat B."/>
            <person name="Grigoriev I.V."/>
            <person name="Corradi N."/>
            <person name="Roux C."/>
            <person name="Martin F.M."/>
        </authorList>
    </citation>
    <scope>NUCLEOTIDE SEQUENCE [LARGE SCALE GENOMIC DNA]</scope>
    <source>
        <strain evidence="10 11">DAOM 194757</strain>
    </source>
</reference>
<organism evidence="10 11">
    <name type="scientific">Gigaspora rosea</name>
    <dbReference type="NCBI Taxonomy" id="44941"/>
    <lineage>
        <taxon>Eukaryota</taxon>
        <taxon>Fungi</taxon>
        <taxon>Fungi incertae sedis</taxon>
        <taxon>Mucoromycota</taxon>
        <taxon>Glomeromycotina</taxon>
        <taxon>Glomeromycetes</taxon>
        <taxon>Diversisporales</taxon>
        <taxon>Gigasporaceae</taxon>
        <taxon>Gigaspora</taxon>
    </lineage>
</organism>
<accession>A0A397UNT4</accession>
<gene>
    <name evidence="10" type="ORF">C2G38_2145386</name>
</gene>
<dbReference type="EMBL" id="QKWP01001092">
    <property type="protein sequence ID" value="RIB11814.1"/>
    <property type="molecule type" value="Genomic_DNA"/>
</dbReference>
<dbReference type="EC" id="2.7.7.7" evidence="2"/>
<keyword evidence="6" id="KW-0238">DNA-binding</keyword>
<sequence>MTTSNEYSSIKENAEEGVEEFRRDPVFIKVSPEDVFKSSFLKIPGCVPIDVRACFKRLYPRSEVEKESSLKFYLKLCGLESKADMPFNRLWNYYSEAKECSSDITARNMHEVANYCIIDALCCQELVVKRNVINDYREVASIAHVSLFDSHYRANRMKVRNLLGAYAFKHDMVFNTRVCKNIEKGKYPGAYVFPPKKGIEMKRPVTGLDFASLYPSLIMAYNLSLEKIILNEGEADIAQKNGNNLHKIEFLFNDRTLRAWSVRHDNCPEKKGLYPMVLEDLFNKRVKLKAKFALLRKEKERLEKLISTVEEKGKIVSDTLKSKYAFLCFDYNCLNSKQFALKVYMNTFYGEAGNSKSPFFLRELAGGITSAGQYNINLVADYVTKKSFGIKYSNTDSLYLTCPDEYYKKCDEAFARGELSKEAYWTEMVKITMKVMDNFRNKVNTFLKVKNGTSYLKMAYEEVLLPVCFTGKKKYFGVAHEEIVNFKPKKLFTKGIDTVKQGQTELFKFVGEKIMREAMDINNTRTIHQIVKNTLREAKYKQWDFGQFIAMATWKPKVKNQCIQRFIARMKKKSLSIPDPGERFSYVVVKGDTLYEENSKKQPRRVADYMEFPDIAKELNTEIDISHYLEQTVRLCARFINDDERYQPPSSHKIMQLKDSDKKEKQIDAYSQKEAKKWLTKYIIALN</sequence>
<dbReference type="InterPro" id="IPR012337">
    <property type="entry name" value="RNaseH-like_sf"/>
</dbReference>
<dbReference type="Pfam" id="PF00136">
    <property type="entry name" value="DNA_pol_B"/>
    <property type="match status" value="2"/>
</dbReference>
<evidence type="ECO:0000256" key="3">
    <source>
        <dbReference type="ARBA" id="ARBA00022679"/>
    </source>
</evidence>
<dbReference type="SUPFAM" id="SSF56672">
    <property type="entry name" value="DNA/RNA polymerases"/>
    <property type="match status" value="1"/>
</dbReference>
<dbReference type="PANTHER" id="PTHR10322">
    <property type="entry name" value="DNA POLYMERASE CATALYTIC SUBUNIT"/>
    <property type="match status" value="1"/>
</dbReference>
<keyword evidence="3" id="KW-0808">Transferase</keyword>
<dbReference type="GO" id="GO:0000166">
    <property type="term" value="F:nucleotide binding"/>
    <property type="evidence" value="ECO:0007669"/>
    <property type="project" value="InterPro"/>
</dbReference>
<evidence type="ECO:0000313" key="10">
    <source>
        <dbReference type="EMBL" id="RIB11814.1"/>
    </source>
</evidence>
<evidence type="ECO:0000256" key="8">
    <source>
        <dbReference type="SAM" id="Coils"/>
    </source>
</evidence>
<dbReference type="PANTHER" id="PTHR10322:SF23">
    <property type="entry name" value="DNA POLYMERASE DELTA CATALYTIC SUBUNIT"/>
    <property type="match status" value="1"/>
</dbReference>
<dbReference type="PRINTS" id="PR00106">
    <property type="entry name" value="DNAPOLB"/>
</dbReference>
<dbReference type="InterPro" id="IPR006134">
    <property type="entry name" value="DNA-dir_DNA_pol_B_multi_dom"/>
</dbReference>
<dbReference type="SUPFAM" id="SSF53098">
    <property type="entry name" value="Ribonuclease H-like"/>
    <property type="match status" value="1"/>
</dbReference>
<evidence type="ECO:0000256" key="1">
    <source>
        <dbReference type="ARBA" id="ARBA00005755"/>
    </source>
</evidence>
<keyword evidence="5" id="KW-0239">DNA-directed DNA polymerase</keyword>
<keyword evidence="11" id="KW-1185">Reference proteome</keyword>
<comment type="caution">
    <text evidence="10">The sequence shown here is derived from an EMBL/GenBank/DDBJ whole genome shotgun (WGS) entry which is preliminary data.</text>
</comment>
<evidence type="ECO:0000256" key="7">
    <source>
        <dbReference type="ARBA" id="ARBA00049244"/>
    </source>
</evidence>
<keyword evidence="8" id="KW-0175">Coiled coil</keyword>
<dbReference type="Gene3D" id="1.10.132.60">
    <property type="entry name" value="DNA polymerase family B, C-terminal domain"/>
    <property type="match status" value="1"/>
</dbReference>
<feature type="domain" description="DNA-directed DNA polymerase family B multifunctional" evidence="9">
    <location>
        <begin position="155"/>
        <end position="299"/>
    </location>
</feature>
<dbReference type="Gene3D" id="3.30.420.10">
    <property type="entry name" value="Ribonuclease H-like superfamily/Ribonuclease H"/>
    <property type="match status" value="1"/>
</dbReference>
<evidence type="ECO:0000256" key="2">
    <source>
        <dbReference type="ARBA" id="ARBA00012417"/>
    </source>
</evidence>
<name>A0A397UNT4_9GLOM</name>
<dbReference type="InterPro" id="IPR036397">
    <property type="entry name" value="RNaseH_sf"/>
</dbReference>
<dbReference type="GO" id="GO:0003677">
    <property type="term" value="F:DNA binding"/>
    <property type="evidence" value="ECO:0007669"/>
    <property type="project" value="UniProtKB-KW"/>
</dbReference>
<dbReference type="InterPro" id="IPR043502">
    <property type="entry name" value="DNA/RNA_pol_sf"/>
</dbReference>
<dbReference type="AlphaFoldDB" id="A0A397UNT4"/>